<feature type="compositionally biased region" description="Basic and acidic residues" evidence="9">
    <location>
        <begin position="34"/>
        <end position="45"/>
    </location>
</feature>
<dbReference type="Pfam" id="PF01277">
    <property type="entry name" value="Oleosin"/>
    <property type="match status" value="1"/>
</dbReference>
<evidence type="ECO:0000313" key="12">
    <source>
        <dbReference type="Proteomes" id="UP001497516"/>
    </source>
</evidence>
<evidence type="ECO:0000256" key="9">
    <source>
        <dbReference type="SAM" id="MobiDB-lite"/>
    </source>
</evidence>
<dbReference type="PANTHER" id="PTHR33203">
    <property type="entry name" value="OLEOSIN"/>
    <property type="match status" value="1"/>
</dbReference>
<evidence type="ECO:0000256" key="8">
    <source>
        <dbReference type="ARBA" id="ARBA00023136"/>
    </source>
</evidence>
<feature type="region of interest" description="Disordered" evidence="9">
    <location>
        <begin position="1"/>
        <end position="52"/>
    </location>
</feature>
<evidence type="ECO:0000256" key="10">
    <source>
        <dbReference type="SAM" id="Phobius"/>
    </source>
</evidence>
<keyword evidence="7 10" id="KW-1133">Transmembrane helix</keyword>
<evidence type="ECO:0000256" key="1">
    <source>
        <dbReference type="ARBA" id="ARBA00002582"/>
    </source>
</evidence>
<comment type="function">
    <text evidence="1">May have a structural role to stabilize the lipid body during desiccation of the seed by preventing coalescence of the oil. Probably interacts with both lipid and phospholipid moieties of lipid bodies. May also provide recognition signals for specific lipase anchorage in lipolysis during seedling growth.</text>
</comment>
<evidence type="ECO:0000256" key="4">
    <source>
        <dbReference type="ARBA" id="ARBA00010858"/>
    </source>
</evidence>
<evidence type="ECO:0008006" key="13">
    <source>
        <dbReference type="Google" id="ProtNLM"/>
    </source>
</evidence>
<feature type="transmembrane region" description="Helical" evidence="10">
    <location>
        <begin position="112"/>
        <end position="139"/>
    </location>
</feature>
<keyword evidence="8 10" id="KW-0472">Membrane</keyword>
<evidence type="ECO:0000256" key="7">
    <source>
        <dbReference type="ARBA" id="ARBA00022989"/>
    </source>
</evidence>
<keyword evidence="5" id="KW-0551">Lipid droplet</keyword>
<organism evidence="11 12">
    <name type="scientific">Linum trigynum</name>
    <dbReference type="NCBI Taxonomy" id="586398"/>
    <lineage>
        <taxon>Eukaryota</taxon>
        <taxon>Viridiplantae</taxon>
        <taxon>Streptophyta</taxon>
        <taxon>Embryophyta</taxon>
        <taxon>Tracheophyta</taxon>
        <taxon>Spermatophyta</taxon>
        <taxon>Magnoliopsida</taxon>
        <taxon>eudicotyledons</taxon>
        <taxon>Gunneridae</taxon>
        <taxon>Pentapetalae</taxon>
        <taxon>rosids</taxon>
        <taxon>fabids</taxon>
        <taxon>Malpighiales</taxon>
        <taxon>Linaceae</taxon>
        <taxon>Linum</taxon>
    </lineage>
</organism>
<evidence type="ECO:0000313" key="11">
    <source>
        <dbReference type="EMBL" id="CAL1405544.1"/>
    </source>
</evidence>
<sequence length="196" mass="21305">MATENHKSTTGVPRPTKPIMVELDSNGPSPPPINKEKGNKSDTRTTLHSSRGGSATTFLRKAQSSCSQYWNAPTSTQLTGTFLLFFTGITITNIGILSLLFFAPLVIISSPIWIPIGTLLFVLVSGSLMLSSCFVAFVAGSSWMYSYFRGMHPPGSDQVDHARSRIVDTATHVKDCAKEYGEYMQNKINRDVAPGA</sequence>
<proteinExistence type="inferred from homology"/>
<dbReference type="PANTHER" id="PTHR33203:SF4">
    <property type="entry name" value="F27J15.22"/>
    <property type="match status" value="1"/>
</dbReference>
<evidence type="ECO:0000256" key="5">
    <source>
        <dbReference type="ARBA" id="ARBA00022677"/>
    </source>
</evidence>
<dbReference type="AlphaFoldDB" id="A0AAV2G4J9"/>
<dbReference type="GO" id="GO:0009791">
    <property type="term" value="P:post-embryonic development"/>
    <property type="evidence" value="ECO:0007669"/>
    <property type="project" value="UniProtKB-ARBA"/>
</dbReference>
<dbReference type="GO" id="GO:0016020">
    <property type="term" value="C:membrane"/>
    <property type="evidence" value="ECO:0007669"/>
    <property type="project" value="UniProtKB-SubCell"/>
</dbReference>
<dbReference type="EMBL" id="OZ034821">
    <property type="protein sequence ID" value="CAL1405544.1"/>
    <property type="molecule type" value="Genomic_DNA"/>
</dbReference>
<feature type="transmembrane region" description="Helical" evidence="10">
    <location>
        <begin position="82"/>
        <end position="106"/>
    </location>
</feature>
<dbReference type="GO" id="GO:0048608">
    <property type="term" value="P:reproductive structure development"/>
    <property type="evidence" value="ECO:0007669"/>
    <property type="project" value="UniProtKB-ARBA"/>
</dbReference>
<dbReference type="Proteomes" id="UP001497516">
    <property type="component" value="Chromosome 8"/>
</dbReference>
<comment type="subcellular location">
    <subcellularLocation>
        <location evidence="3">Lipid droplet</location>
    </subcellularLocation>
    <subcellularLocation>
        <location evidence="2">Membrane</location>
        <topology evidence="2">Multi-pass membrane protein</topology>
    </subcellularLocation>
</comment>
<keyword evidence="6 10" id="KW-0812">Transmembrane</keyword>
<comment type="similarity">
    <text evidence="4">Belongs to the oleosin family.</text>
</comment>
<gene>
    <name evidence="11" type="ORF">LTRI10_LOCUS45324</name>
</gene>
<accession>A0AAV2G4J9</accession>
<dbReference type="GO" id="GO:0012511">
    <property type="term" value="C:monolayer-surrounded lipid storage body"/>
    <property type="evidence" value="ECO:0007669"/>
    <property type="project" value="InterPro"/>
</dbReference>
<evidence type="ECO:0000256" key="3">
    <source>
        <dbReference type="ARBA" id="ARBA00004502"/>
    </source>
</evidence>
<name>A0AAV2G4J9_9ROSI</name>
<dbReference type="InterPro" id="IPR000136">
    <property type="entry name" value="Oleosin"/>
</dbReference>
<dbReference type="GO" id="GO:0019915">
    <property type="term" value="P:lipid storage"/>
    <property type="evidence" value="ECO:0007669"/>
    <property type="project" value="TreeGrafter"/>
</dbReference>
<reference evidence="11 12" key="1">
    <citation type="submission" date="2024-04" db="EMBL/GenBank/DDBJ databases">
        <authorList>
            <person name="Fracassetti M."/>
        </authorList>
    </citation>
    <scope>NUCLEOTIDE SEQUENCE [LARGE SCALE GENOMIC DNA]</scope>
</reference>
<evidence type="ECO:0000256" key="2">
    <source>
        <dbReference type="ARBA" id="ARBA00004141"/>
    </source>
</evidence>
<protein>
    <recommendedName>
        <fullName evidence="13">Oleosin</fullName>
    </recommendedName>
</protein>
<evidence type="ECO:0000256" key="6">
    <source>
        <dbReference type="ARBA" id="ARBA00022692"/>
    </source>
</evidence>
<keyword evidence="12" id="KW-1185">Reference proteome</keyword>